<dbReference type="eggNOG" id="KOG2601">
    <property type="taxonomic scope" value="Eukaryota"/>
</dbReference>
<keyword evidence="2 6" id="KW-0813">Transport</keyword>
<evidence type="ECO:0000256" key="4">
    <source>
        <dbReference type="ARBA" id="ARBA00022989"/>
    </source>
</evidence>
<proteinExistence type="inferred from homology"/>
<evidence type="ECO:0000256" key="2">
    <source>
        <dbReference type="ARBA" id="ARBA00022448"/>
    </source>
</evidence>
<organism evidence="8">
    <name type="scientific">Oryza barthii</name>
    <dbReference type="NCBI Taxonomy" id="65489"/>
    <lineage>
        <taxon>Eukaryota</taxon>
        <taxon>Viridiplantae</taxon>
        <taxon>Streptophyta</taxon>
        <taxon>Embryophyta</taxon>
        <taxon>Tracheophyta</taxon>
        <taxon>Spermatophyta</taxon>
        <taxon>Magnoliopsida</taxon>
        <taxon>Liliopsida</taxon>
        <taxon>Poales</taxon>
        <taxon>Poaceae</taxon>
        <taxon>BOP clade</taxon>
        <taxon>Oryzoideae</taxon>
        <taxon>Oryzeae</taxon>
        <taxon>Oryzinae</taxon>
        <taxon>Oryza</taxon>
    </lineage>
</organism>
<dbReference type="AlphaFoldDB" id="A0A0D3HSA3"/>
<feature type="compositionally biased region" description="Basic and acidic residues" evidence="7">
    <location>
        <begin position="257"/>
        <end position="270"/>
    </location>
</feature>
<dbReference type="PaxDb" id="65489-OBART12G05430.1"/>
<evidence type="ECO:0000313" key="8">
    <source>
        <dbReference type="EnsemblPlants" id="OBART12G05430.1"/>
    </source>
</evidence>
<evidence type="ECO:0000256" key="5">
    <source>
        <dbReference type="ARBA" id="ARBA00023136"/>
    </source>
</evidence>
<keyword evidence="3" id="KW-0812">Transmembrane</keyword>
<dbReference type="GO" id="GO:0005381">
    <property type="term" value="F:iron ion transmembrane transporter activity"/>
    <property type="evidence" value="ECO:0007669"/>
    <property type="project" value="UniProtKB-UniRule"/>
</dbReference>
<keyword evidence="9" id="KW-1185">Reference proteome</keyword>
<evidence type="ECO:0000313" key="9">
    <source>
        <dbReference type="Proteomes" id="UP000026960"/>
    </source>
</evidence>
<keyword evidence="4" id="KW-1133">Transmembrane helix</keyword>
<accession>A0A0D3HSA3</accession>
<evidence type="ECO:0000256" key="3">
    <source>
        <dbReference type="ARBA" id="ARBA00022692"/>
    </source>
</evidence>
<comment type="similarity">
    <text evidence="6">Belongs to the ferroportin (FP) (TC 2.A.100) family. SLC40A subfamily.</text>
</comment>
<reference evidence="8" key="2">
    <citation type="submission" date="2015-03" db="UniProtKB">
        <authorList>
            <consortium name="EnsemblPlants"/>
        </authorList>
    </citation>
    <scope>IDENTIFICATION</scope>
</reference>
<dbReference type="Pfam" id="PF06963">
    <property type="entry name" value="FPN1"/>
    <property type="match status" value="1"/>
</dbReference>
<dbReference type="Proteomes" id="UP000026960">
    <property type="component" value="Chromosome 12"/>
</dbReference>
<dbReference type="Gramene" id="OBART12G05430.1">
    <property type="protein sequence ID" value="OBART12G05430.1"/>
    <property type="gene ID" value="OBART12G05430"/>
</dbReference>
<evidence type="ECO:0000256" key="1">
    <source>
        <dbReference type="ARBA" id="ARBA00004141"/>
    </source>
</evidence>
<dbReference type="PANTHER" id="PTHR11660">
    <property type="entry name" value="SOLUTE CARRIER FAMILY 40 MEMBER"/>
    <property type="match status" value="1"/>
</dbReference>
<comment type="subcellular location">
    <subcellularLocation>
        <location evidence="1 6">Membrane</location>
        <topology evidence="1 6">Multi-pass membrane protein</topology>
    </subcellularLocation>
</comment>
<sequence>MEAVASPPLLASFFLSPPHPTSAVAAACCSRRNTSCAHPPSPGGLEAAVAEVKAAPDPVPALISLQWFPCSIRRGGPPAIDYIDRRCFLQSISNVSSISMDRVIEASRGRQAANANAMLSRVDLLCEIFRSENLCVLVLICLHCFLNCLTVRRGWSEYVQQPVLPANLANVLVCFNVALAPGALMTTFLIHQGEMTRMVTIADKARLVNGVCGVGRREAVGDWPLSPPNSGGARPLLRFGRASLPASPARPSWPRHLRAEEGKRSEENKREKRRKGKKR</sequence>
<dbReference type="HOGENOM" id="CLU_998799_0_0_1"/>
<keyword evidence="5" id="KW-0472">Membrane</keyword>
<dbReference type="STRING" id="65489.A0A0D3HSA3"/>
<dbReference type="InterPro" id="IPR009716">
    <property type="entry name" value="Ferroportin-1"/>
</dbReference>
<protein>
    <recommendedName>
        <fullName evidence="6">Solute carrier family 40 member</fullName>
    </recommendedName>
</protein>
<dbReference type="GO" id="GO:0016020">
    <property type="term" value="C:membrane"/>
    <property type="evidence" value="ECO:0007669"/>
    <property type="project" value="UniProtKB-SubCell"/>
</dbReference>
<comment type="function">
    <text evidence="6">May be involved in iron transport and iron homeostasis.</text>
</comment>
<evidence type="ECO:0000256" key="7">
    <source>
        <dbReference type="SAM" id="MobiDB-lite"/>
    </source>
</evidence>
<name>A0A0D3HSA3_9ORYZ</name>
<evidence type="ECO:0000256" key="6">
    <source>
        <dbReference type="RuleBase" id="RU365065"/>
    </source>
</evidence>
<dbReference type="PANTHER" id="PTHR11660:SF51">
    <property type="entry name" value="SOLUTE CARRIER FAMILY 40 MEMBER 3, CHLOROPLASTIC"/>
    <property type="match status" value="1"/>
</dbReference>
<feature type="region of interest" description="Disordered" evidence="7">
    <location>
        <begin position="243"/>
        <end position="279"/>
    </location>
</feature>
<keyword evidence="6" id="KW-0406">Ion transport</keyword>
<reference evidence="8" key="1">
    <citation type="journal article" date="2009" name="Rice">
        <title>De Novo Next Generation Sequencing of Plant Genomes.</title>
        <authorList>
            <person name="Rounsley S."/>
            <person name="Marri P.R."/>
            <person name="Yu Y."/>
            <person name="He R."/>
            <person name="Sisneros N."/>
            <person name="Goicoechea J.L."/>
            <person name="Lee S.J."/>
            <person name="Angelova A."/>
            <person name="Kudrna D."/>
            <person name="Luo M."/>
            <person name="Affourtit J."/>
            <person name="Desany B."/>
            <person name="Knight J."/>
            <person name="Niazi F."/>
            <person name="Egholm M."/>
            <person name="Wing R.A."/>
        </authorList>
    </citation>
    <scope>NUCLEOTIDE SEQUENCE [LARGE SCALE GENOMIC DNA]</scope>
    <source>
        <strain evidence="8">cv. IRGC 105608</strain>
    </source>
</reference>
<dbReference type="EnsemblPlants" id="OBART12G05430.1">
    <property type="protein sequence ID" value="OBART12G05430.1"/>
    <property type="gene ID" value="OBART12G05430"/>
</dbReference>